<dbReference type="InterPro" id="IPR051931">
    <property type="entry name" value="PAK3-like"/>
</dbReference>
<evidence type="ECO:0000313" key="7">
    <source>
        <dbReference type="EMBL" id="MDT0448846.1"/>
    </source>
</evidence>
<evidence type="ECO:0000256" key="3">
    <source>
        <dbReference type="ARBA" id="ARBA00022840"/>
    </source>
</evidence>
<evidence type="ECO:0000256" key="2">
    <source>
        <dbReference type="ARBA" id="ARBA00022741"/>
    </source>
</evidence>
<keyword evidence="2" id="KW-0547">Nucleotide-binding</keyword>
<evidence type="ECO:0000313" key="8">
    <source>
        <dbReference type="Proteomes" id="UP001180531"/>
    </source>
</evidence>
<protein>
    <submittedName>
        <fullName evidence="7">Protein kinase</fullName>
    </submittedName>
</protein>
<dbReference type="GO" id="GO:0016301">
    <property type="term" value="F:kinase activity"/>
    <property type="evidence" value="ECO:0007669"/>
    <property type="project" value="UniProtKB-KW"/>
</dbReference>
<feature type="compositionally biased region" description="Low complexity" evidence="4">
    <location>
        <begin position="599"/>
        <end position="610"/>
    </location>
</feature>
<dbReference type="Gene3D" id="1.10.510.10">
    <property type="entry name" value="Transferase(Phosphotransferase) domain 1"/>
    <property type="match status" value="2"/>
</dbReference>
<feature type="region of interest" description="Disordered" evidence="4">
    <location>
        <begin position="557"/>
        <end position="644"/>
    </location>
</feature>
<dbReference type="SMART" id="SM00220">
    <property type="entry name" value="S_TKc"/>
    <property type="match status" value="1"/>
</dbReference>
<dbReference type="EMBL" id="JAVRFI010000003">
    <property type="protein sequence ID" value="MDT0448846.1"/>
    <property type="molecule type" value="Genomic_DNA"/>
</dbReference>
<feature type="transmembrane region" description="Helical" evidence="5">
    <location>
        <begin position="657"/>
        <end position="677"/>
    </location>
</feature>
<dbReference type="InterPro" id="IPR001245">
    <property type="entry name" value="Ser-Thr/Tyr_kinase_cat_dom"/>
</dbReference>
<evidence type="ECO:0000256" key="5">
    <source>
        <dbReference type="SAM" id="Phobius"/>
    </source>
</evidence>
<sequence>MDDYAGRVLADRYRLPLPPSEAFELVETRAFDTYSGQEVLVRQIPLPEVVDAEVLGGDGPHGPGAARVPAGAGTVGAGARRTAPASGDPAVRRALTAATAAAQIPDHPRLDQVFHVFAEAGSLWIVSEFVSARPLAALLAERTLSPHRAAEVAADVLTALRALHAQGWTHRNITARTVLICDDGRAILTGLAAGAAEEALCGYDPVPETTDRSRPSPYGPPGSGARGGTGARVGGVPRQGGAAAGGAAAGGAVAGGAAVQGTKDERDETRNARAARAGAIAAYHAAARAAARAAVEGTAHPVAGASTWGGGSASSGAAPAPGTTRSWNANGLVRGGSGPGAVPGPAAPGQGAAGGLGQGGKPGVPAQGGRPAAPGQGRPGVPGQGKQSAASGQGNPAVPDRGAQPAVTAGGPGSAPAGRSSTGWGHPKGPADALAAERARQARMVVVGAVTERWAPEQAWPVQENWQLAPPVGPAADLWALGALLFRVVQGHAPYPEESTAELVQVVCSEPPAYAEECGALRPVVESLMRKDPAERPEFEELRGWLRSLIRSAPEPELGSRTVTVPSIGAPAPGDPRRLPVVRRRGELVRRRRGRASDRGAAAGQAPASAHGRHKRTGAERHAEPRAQERSGLHTTGHLREERVPTAAASPLRLGRLLLGLILLALIGAVLYAVLFMPRAEEDTGRAPVDRTGAAGALSAAPGGSAPSGTAGRASTDGARDGRADDGAGAGAGAAKGFALRKDPKGFAVAVAEDWQRRGENERGQVVYAGGDYELIVVPGRDTVAEFGGDPMAYQQDKEPELAPYRASSWSGSSGLRRVDVGGTATAEGTFHWNDSGGRQIYVRNAAMVLGDRYHLLQVRGPMDEQRSVDTFFEQAMATYRTGG</sequence>
<feature type="compositionally biased region" description="Basic and acidic residues" evidence="4">
    <location>
        <begin position="617"/>
        <end position="644"/>
    </location>
</feature>
<keyword evidence="5" id="KW-1133">Transmembrane helix</keyword>
<accession>A0ABU2SJQ6</accession>
<feature type="region of interest" description="Disordered" evidence="4">
    <location>
        <begin position="683"/>
        <end position="728"/>
    </location>
</feature>
<reference evidence="7" key="1">
    <citation type="submission" date="2024-05" db="EMBL/GenBank/DDBJ databases">
        <title>30 novel species of actinomycetes from the DSMZ collection.</title>
        <authorList>
            <person name="Nouioui I."/>
        </authorList>
    </citation>
    <scope>NUCLEOTIDE SEQUENCE</scope>
    <source>
        <strain evidence="7">DSM 40473</strain>
    </source>
</reference>
<feature type="compositionally biased region" description="Low complexity" evidence="4">
    <location>
        <begin position="691"/>
        <end position="717"/>
    </location>
</feature>
<feature type="compositionally biased region" description="Low complexity" evidence="4">
    <location>
        <begin position="384"/>
        <end position="394"/>
    </location>
</feature>
<organism evidence="7 8">
    <name type="scientific">Streptomyces hesseae</name>
    <dbReference type="NCBI Taxonomy" id="3075519"/>
    <lineage>
        <taxon>Bacteria</taxon>
        <taxon>Bacillati</taxon>
        <taxon>Actinomycetota</taxon>
        <taxon>Actinomycetes</taxon>
        <taxon>Kitasatosporales</taxon>
        <taxon>Streptomycetaceae</taxon>
        <taxon>Streptomyces</taxon>
    </lineage>
</organism>
<feature type="compositionally biased region" description="Gly residues" evidence="4">
    <location>
        <begin position="221"/>
        <end position="233"/>
    </location>
</feature>
<dbReference type="Gene3D" id="3.30.200.20">
    <property type="entry name" value="Phosphorylase Kinase, domain 1"/>
    <property type="match status" value="1"/>
</dbReference>
<feature type="region of interest" description="Disordered" evidence="4">
    <location>
        <begin position="203"/>
        <end position="249"/>
    </location>
</feature>
<dbReference type="InterPro" id="IPR000719">
    <property type="entry name" value="Prot_kinase_dom"/>
</dbReference>
<name>A0ABU2SJQ6_9ACTN</name>
<keyword evidence="3" id="KW-0067">ATP-binding</keyword>
<dbReference type="SUPFAM" id="SSF56112">
    <property type="entry name" value="Protein kinase-like (PK-like)"/>
    <property type="match status" value="1"/>
</dbReference>
<keyword evidence="7" id="KW-0418">Kinase</keyword>
<dbReference type="Pfam" id="PF07714">
    <property type="entry name" value="PK_Tyr_Ser-Thr"/>
    <property type="match status" value="1"/>
</dbReference>
<comment type="similarity">
    <text evidence="1">Belongs to the protein kinase superfamily. STE Ser/Thr protein kinase family. STE20 subfamily.</text>
</comment>
<feature type="compositionally biased region" description="Low complexity" evidence="4">
    <location>
        <begin position="363"/>
        <end position="376"/>
    </location>
</feature>
<feature type="compositionally biased region" description="Low complexity" evidence="4">
    <location>
        <begin position="314"/>
        <end position="324"/>
    </location>
</feature>
<feature type="region of interest" description="Disordered" evidence="4">
    <location>
        <begin position="304"/>
        <end position="434"/>
    </location>
</feature>
<keyword evidence="7" id="KW-0808">Transferase</keyword>
<dbReference type="PANTHER" id="PTHR45832">
    <property type="entry name" value="SERINE/THREONINE-PROTEIN KINASE SAMKA-RELATED-RELATED"/>
    <property type="match status" value="1"/>
</dbReference>
<feature type="domain" description="Protein kinase" evidence="6">
    <location>
        <begin position="1"/>
        <end position="546"/>
    </location>
</feature>
<dbReference type="PROSITE" id="PS50011">
    <property type="entry name" value="PROTEIN_KINASE_DOM"/>
    <property type="match status" value="1"/>
</dbReference>
<comment type="caution">
    <text evidence="7">The sequence shown here is derived from an EMBL/GenBank/DDBJ whole genome shotgun (WGS) entry which is preliminary data.</text>
</comment>
<gene>
    <name evidence="7" type="ORF">RM609_07090</name>
</gene>
<keyword evidence="8" id="KW-1185">Reference proteome</keyword>
<evidence type="ECO:0000259" key="6">
    <source>
        <dbReference type="PROSITE" id="PS50011"/>
    </source>
</evidence>
<dbReference type="InterPro" id="IPR011009">
    <property type="entry name" value="Kinase-like_dom_sf"/>
</dbReference>
<keyword evidence="5" id="KW-0812">Transmembrane</keyword>
<dbReference type="Proteomes" id="UP001180531">
    <property type="component" value="Unassembled WGS sequence"/>
</dbReference>
<evidence type="ECO:0000256" key="1">
    <source>
        <dbReference type="ARBA" id="ARBA00008874"/>
    </source>
</evidence>
<proteinExistence type="inferred from homology"/>
<feature type="compositionally biased region" description="Low complexity" evidence="4">
    <location>
        <begin position="405"/>
        <end position="423"/>
    </location>
</feature>
<dbReference type="RefSeq" id="WP_311608857.1">
    <property type="nucleotide sequence ID" value="NZ_JAVRFI010000003.1"/>
</dbReference>
<dbReference type="PANTHER" id="PTHR45832:SF22">
    <property type="entry name" value="SERINE_THREONINE-PROTEIN KINASE SAMKA-RELATED"/>
    <property type="match status" value="1"/>
</dbReference>
<feature type="compositionally biased region" description="Gly residues" evidence="4">
    <location>
        <begin position="351"/>
        <end position="362"/>
    </location>
</feature>
<evidence type="ECO:0000256" key="4">
    <source>
        <dbReference type="SAM" id="MobiDB-lite"/>
    </source>
</evidence>
<keyword evidence="5" id="KW-0472">Membrane</keyword>